<organism evidence="1 2">
    <name type="scientific">Burkholderia anthina</name>
    <dbReference type="NCBI Taxonomy" id="179879"/>
    <lineage>
        <taxon>Bacteria</taxon>
        <taxon>Pseudomonadati</taxon>
        <taxon>Pseudomonadota</taxon>
        <taxon>Betaproteobacteria</taxon>
        <taxon>Burkholderiales</taxon>
        <taxon>Burkholderiaceae</taxon>
        <taxon>Burkholderia</taxon>
        <taxon>Burkholderia cepacia complex</taxon>
    </lineage>
</organism>
<gene>
    <name evidence="1" type="ORF">JFN94_06560</name>
</gene>
<proteinExistence type="predicted"/>
<dbReference type="Proteomes" id="UP000596205">
    <property type="component" value="Chromosome 1"/>
</dbReference>
<protein>
    <submittedName>
        <fullName evidence="1">Uncharacterized protein</fullName>
    </submittedName>
</protein>
<dbReference type="KEGG" id="bann:JFN94_06560"/>
<accession>A0A7T6VH28</accession>
<dbReference type="AlphaFoldDB" id="A0A7T6VH28"/>
<dbReference type="RefSeq" id="WP_199568667.1">
    <property type="nucleotide sequence ID" value="NZ_CP066769.1"/>
</dbReference>
<evidence type="ECO:0000313" key="1">
    <source>
        <dbReference type="EMBL" id="QQK03818.1"/>
    </source>
</evidence>
<sequence length="83" mass="9322">MSQTNQNPFEDVTPGVLLERIEGLVAKAETEETKLLLQALRLHGEAIDLRLRMQQAELVRLRQAVGPKRADAGDREGDWPFPS</sequence>
<name>A0A7T6VH28_9BURK</name>
<evidence type="ECO:0000313" key="2">
    <source>
        <dbReference type="Proteomes" id="UP000596205"/>
    </source>
</evidence>
<reference evidence="1 2" key="1">
    <citation type="submission" date="2020-12" db="EMBL/GenBank/DDBJ databases">
        <title>Complete genome sequence of Burkholderia anthina BJQ0011.</title>
        <authorList>
            <person name="Xu Y."/>
        </authorList>
    </citation>
    <scope>NUCLEOTIDE SEQUENCE [LARGE SCALE GENOMIC DNA]</scope>
    <source>
        <strain evidence="1 2">BJQ0011</strain>
    </source>
</reference>
<dbReference type="EMBL" id="CP066769">
    <property type="protein sequence ID" value="QQK03818.1"/>
    <property type="molecule type" value="Genomic_DNA"/>
</dbReference>